<name>A0A2P7QWD1_9SPHN</name>
<organism evidence="2 3">
    <name type="scientific">Allosphingosinicella deserti</name>
    <dbReference type="NCBI Taxonomy" id="2116704"/>
    <lineage>
        <taxon>Bacteria</taxon>
        <taxon>Pseudomonadati</taxon>
        <taxon>Pseudomonadota</taxon>
        <taxon>Alphaproteobacteria</taxon>
        <taxon>Sphingomonadales</taxon>
        <taxon>Sphingomonadaceae</taxon>
        <taxon>Allosphingosinicella</taxon>
    </lineage>
</organism>
<protein>
    <submittedName>
        <fullName evidence="2">Metal-binding protein</fullName>
    </submittedName>
</protein>
<keyword evidence="1" id="KW-0732">Signal</keyword>
<dbReference type="EMBL" id="PXYI01000002">
    <property type="protein sequence ID" value="PSJ42265.1"/>
    <property type="molecule type" value="Genomic_DNA"/>
</dbReference>
<dbReference type="Pfam" id="PF04214">
    <property type="entry name" value="DUF411"/>
    <property type="match status" value="1"/>
</dbReference>
<evidence type="ECO:0000256" key="1">
    <source>
        <dbReference type="SAM" id="SignalP"/>
    </source>
</evidence>
<feature type="signal peptide" evidence="1">
    <location>
        <begin position="1"/>
        <end position="20"/>
    </location>
</feature>
<dbReference type="InterPro" id="IPR007332">
    <property type="entry name" value="DUF411"/>
</dbReference>
<gene>
    <name evidence="2" type="ORF">C7I55_05315</name>
</gene>
<reference evidence="2 3" key="1">
    <citation type="submission" date="2018-03" db="EMBL/GenBank/DDBJ databases">
        <title>The draft genome of Sphingosinicella sp. GL-C-18.</title>
        <authorList>
            <person name="Liu L."/>
            <person name="Li L."/>
            <person name="Liang L."/>
            <person name="Zhang X."/>
            <person name="Wang T."/>
        </authorList>
    </citation>
    <scope>NUCLEOTIDE SEQUENCE [LARGE SCALE GENOMIC DNA]</scope>
    <source>
        <strain evidence="2 3">GL-C-18</strain>
    </source>
</reference>
<evidence type="ECO:0000313" key="3">
    <source>
        <dbReference type="Proteomes" id="UP000241167"/>
    </source>
</evidence>
<comment type="caution">
    <text evidence="2">The sequence shown here is derived from an EMBL/GenBank/DDBJ whole genome shotgun (WGS) entry which is preliminary data.</text>
</comment>
<evidence type="ECO:0000313" key="2">
    <source>
        <dbReference type="EMBL" id="PSJ42265.1"/>
    </source>
</evidence>
<dbReference type="Proteomes" id="UP000241167">
    <property type="component" value="Unassembled WGS sequence"/>
</dbReference>
<proteinExistence type="predicted"/>
<sequence length="149" mass="15595">MLRVLAGGAIAPVFAGPVSAAEAGPFAMWRDPGCGCCLAWAARIEAAFGRKLRITDSPDMAAVKHKYGVPDDLRSCHTGLIGSIVVEGHVPPDDIKRLIAGRIPNVKGLAVPGMPAGSPGMDVGHTQKDPYEVIAFSAAGKRSVFARHR</sequence>
<accession>A0A2P7QWD1</accession>
<keyword evidence="3" id="KW-1185">Reference proteome</keyword>
<dbReference type="AlphaFoldDB" id="A0A2P7QWD1"/>
<feature type="chain" id="PRO_5015115145" evidence="1">
    <location>
        <begin position="21"/>
        <end position="149"/>
    </location>
</feature>
<dbReference type="OrthoDB" id="14727at2"/>